<evidence type="ECO:0000313" key="4">
    <source>
        <dbReference type="Proteomes" id="UP001152797"/>
    </source>
</evidence>
<dbReference type="EMBL" id="CAMXCT020000111">
    <property type="protein sequence ID" value="CAL1127343.1"/>
    <property type="molecule type" value="Genomic_DNA"/>
</dbReference>
<name>A0A9P1FF77_9DINO</name>
<dbReference type="AlphaFoldDB" id="A0A9P1FF77"/>
<evidence type="ECO:0000313" key="3">
    <source>
        <dbReference type="EMBL" id="CAL4761280.1"/>
    </source>
</evidence>
<reference evidence="2" key="1">
    <citation type="submission" date="2022-10" db="EMBL/GenBank/DDBJ databases">
        <authorList>
            <person name="Chen Y."/>
            <person name="Dougan E. K."/>
            <person name="Chan C."/>
            <person name="Rhodes N."/>
            <person name="Thang M."/>
        </authorList>
    </citation>
    <scope>NUCLEOTIDE SEQUENCE</scope>
</reference>
<feature type="transmembrane region" description="Helical" evidence="1">
    <location>
        <begin position="449"/>
        <end position="474"/>
    </location>
</feature>
<feature type="transmembrane region" description="Helical" evidence="1">
    <location>
        <begin position="200"/>
        <end position="220"/>
    </location>
</feature>
<sequence>MGQTSSSCCQEEPVDVPKEVVLHQFNEAEAEDTDGIGPSSKASTHDVKDIMVEIPEQKPKDEAGHRLQKPMSGSSRIEKMEQLAVDHEIVRGIPLRESLKNFGRLWRWSPLDLVEEDRKKLWNRSKKVTGFDVFLSHTWLTKGRWKVLTLLLRSGWHIMLLGWLVATILAILLCLNGVLPMAAVWHVSLDDWNGDCGMGYWIWIVGMSGGFLGLFLSVYIPGSISKSEVCFLDVVSIHQTDSALMERGIYGLGGFLKVAKELRVLWSPPYLSCLWCVFELAAYRTANPTGKIVLNPLFIESVCTIMFLGSLLGSFLFQYTMLRKMSMTMMNSAYVFGTLPLLVAIHVLRREVKLRHLLAKGLREFDLRNADCRNDFDREFIYAGIIQWYGSKEAFTRYVRGSLRRELIGCTYMQLKMPPAYLVLICLAPISNSLESLLALLMGECPAEIVLRFVVGQILATDICWQLLCLKLALNLCDTLGAFVWPGCLNFVNSLIIHMIYCVCRVAGGTIGNIVWMQGLDVSLLWLGANVLLIVLMVFLSMIIKKKIACKMEEEQAQDSVSPCNYSPVSY</sequence>
<evidence type="ECO:0000256" key="1">
    <source>
        <dbReference type="SAM" id="Phobius"/>
    </source>
</evidence>
<organism evidence="2">
    <name type="scientific">Cladocopium goreaui</name>
    <dbReference type="NCBI Taxonomy" id="2562237"/>
    <lineage>
        <taxon>Eukaryota</taxon>
        <taxon>Sar</taxon>
        <taxon>Alveolata</taxon>
        <taxon>Dinophyceae</taxon>
        <taxon>Suessiales</taxon>
        <taxon>Symbiodiniaceae</taxon>
        <taxon>Cladocopium</taxon>
    </lineage>
</organism>
<feature type="transmembrane region" description="Helical" evidence="1">
    <location>
        <begin position="329"/>
        <end position="348"/>
    </location>
</feature>
<accession>A0A9P1FF77</accession>
<feature type="transmembrane region" description="Helical" evidence="1">
    <location>
        <begin position="160"/>
        <end position="188"/>
    </location>
</feature>
<keyword evidence="1" id="KW-0812">Transmembrane</keyword>
<keyword evidence="1" id="KW-0472">Membrane</keyword>
<comment type="caution">
    <text evidence="2">The sequence shown here is derived from an EMBL/GenBank/DDBJ whole genome shotgun (WGS) entry which is preliminary data.</text>
</comment>
<dbReference type="OrthoDB" id="414099at2759"/>
<dbReference type="Proteomes" id="UP001152797">
    <property type="component" value="Unassembled WGS sequence"/>
</dbReference>
<feature type="transmembrane region" description="Helical" evidence="1">
    <location>
        <begin position="421"/>
        <end position="443"/>
    </location>
</feature>
<protein>
    <submittedName>
        <fullName evidence="2">Uncharacterized protein</fullName>
    </submittedName>
</protein>
<dbReference type="EMBL" id="CAMXCT030000111">
    <property type="protein sequence ID" value="CAL4761280.1"/>
    <property type="molecule type" value="Genomic_DNA"/>
</dbReference>
<evidence type="ECO:0000313" key="2">
    <source>
        <dbReference type="EMBL" id="CAI3973968.1"/>
    </source>
</evidence>
<feature type="transmembrane region" description="Helical" evidence="1">
    <location>
        <begin position="523"/>
        <end position="544"/>
    </location>
</feature>
<feature type="transmembrane region" description="Helical" evidence="1">
    <location>
        <begin position="297"/>
        <end position="317"/>
    </location>
</feature>
<gene>
    <name evidence="2" type="ORF">C1SCF055_LOCUS2411</name>
</gene>
<keyword evidence="1" id="KW-1133">Transmembrane helix</keyword>
<proteinExistence type="predicted"/>
<dbReference type="EMBL" id="CAMXCT010000111">
    <property type="protein sequence ID" value="CAI3973968.1"/>
    <property type="molecule type" value="Genomic_DNA"/>
</dbReference>
<keyword evidence="4" id="KW-1185">Reference proteome</keyword>
<reference evidence="3 4" key="2">
    <citation type="submission" date="2024-05" db="EMBL/GenBank/DDBJ databases">
        <authorList>
            <person name="Chen Y."/>
            <person name="Shah S."/>
            <person name="Dougan E. K."/>
            <person name="Thang M."/>
            <person name="Chan C."/>
        </authorList>
    </citation>
    <scope>NUCLEOTIDE SEQUENCE [LARGE SCALE GENOMIC DNA]</scope>
</reference>